<dbReference type="EMBL" id="BMAT01012060">
    <property type="protein sequence ID" value="GFR84928.1"/>
    <property type="molecule type" value="Genomic_DNA"/>
</dbReference>
<comment type="caution">
    <text evidence="1">The sequence shown here is derived from an EMBL/GenBank/DDBJ whole genome shotgun (WGS) entry which is preliminary data.</text>
</comment>
<reference evidence="1 2" key="1">
    <citation type="journal article" date="2021" name="Elife">
        <title>Chloroplast acquisition without the gene transfer in kleptoplastic sea slugs, Plakobranchus ocellatus.</title>
        <authorList>
            <person name="Maeda T."/>
            <person name="Takahashi S."/>
            <person name="Yoshida T."/>
            <person name="Shimamura S."/>
            <person name="Takaki Y."/>
            <person name="Nagai Y."/>
            <person name="Toyoda A."/>
            <person name="Suzuki Y."/>
            <person name="Arimoto A."/>
            <person name="Ishii H."/>
            <person name="Satoh N."/>
            <person name="Nishiyama T."/>
            <person name="Hasebe M."/>
            <person name="Maruyama T."/>
            <person name="Minagawa J."/>
            <person name="Obokata J."/>
            <person name="Shigenobu S."/>
        </authorList>
    </citation>
    <scope>NUCLEOTIDE SEQUENCE [LARGE SCALE GENOMIC DNA]</scope>
</reference>
<name>A0AAV4GHE9_9GAST</name>
<gene>
    <name evidence="1" type="ORF">ElyMa_006014500</name>
</gene>
<proteinExistence type="predicted"/>
<sequence length="91" mass="10249">MLPKAMATWHDGKPATAGARVRRANNRQPPWISSPTGFVVLSGPITHGVYCLESFRHPFIMFLLLNFSSVTDYNKHRPVFMADHRKIGTVV</sequence>
<dbReference type="AlphaFoldDB" id="A0AAV4GHE9"/>
<protein>
    <submittedName>
        <fullName evidence="1">Uncharacterized protein</fullName>
    </submittedName>
</protein>
<dbReference type="Proteomes" id="UP000762676">
    <property type="component" value="Unassembled WGS sequence"/>
</dbReference>
<evidence type="ECO:0000313" key="2">
    <source>
        <dbReference type="Proteomes" id="UP000762676"/>
    </source>
</evidence>
<accession>A0AAV4GHE9</accession>
<keyword evidence="2" id="KW-1185">Reference proteome</keyword>
<organism evidence="1 2">
    <name type="scientific">Elysia marginata</name>
    <dbReference type="NCBI Taxonomy" id="1093978"/>
    <lineage>
        <taxon>Eukaryota</taxon>
        <taxon>Metazoa</taxon>
        <taxon>Spiralia</taxon>
        <taxon>Lophotrochozoa</taxon>
        <taxon>Mollusca</taxon>
        <taxon>Gastropoda</taxon>
        <taxon>Heterobranchia</taxon>
        <taxon>Euthyneura</taxon>
        <taxon>Panpulmonata</taxon>
        <taxon>Sacoglossa</taxon>
        <taxon>Placobranchoidea</taxon>
        <taxon>Plakobranchidae</taxon>
        <taxon>Elysia</taxon>
    </lineage>
</organism>
<evidence type="ECO:0000313" key="1">
    <source>
        <dbReference type="EMBL" id="GFR84928.1"/>
    </source>
</evidence>